<evidence type="ECO:0008006" key="3">
    <source>
        <dbReference type="Google" id="ProtNLM"/>
    </source>
</evidence>
<keyword evidence="2" id="KW-1185">Reference proteome</keyword>
<protein>
    <recommendedName>
        <fullName evidence="3">Aminotransferase-like plant mobile domain-containing protein</fullName>
    </recommendedName>
</protein>
<name>A0ABU6W9E2_9FABA</name>
<accession>A0ABU6W9E2</accession>
<comment type="caution">
    <text evidence="1">The sequence shown here is derived from an EMBL/GenBank/DDBJ whole genome shotgun (WGS) entry which is preliminary data.</text>
</comment>
<dbReference type="Proteomes" id="UP001341840">
    <property type="component" value="Unassembled WGS sequence"/>
</dbReference>
<dbReference type="EMBL" id="JASCZI010181330">
    <property type="protein sequence ID" value="MED6181979.1"/>
    <property type="molecule type" value="Genomic_DNA"/>
</dbReference>
<proteinExistence type="predicted"/>
<reference evidence="1 2" key="1">
    <citation type="journal article" date="2023" name="Plants (Basel)">
        <title>Bridging the Gap: Combining Genomics and Transcriptomics Approaches to Understand Stylosanthes scabra, an Orphan Legume from the Brazilian Caatinga.</title>
        <authorList>
            <person name="Ferreira-Neto J.R.C."/>
            <person name="da Silva M.D."/>
            <person name="Binneck E."/>
            <person name="de Melo N.F."/>
            <person name="da Silva R.H."/>
            <person name="de Melo A.L.T.M."/>
            <person name="Pandolfi V."/>
            <person name="Bustamante F.O."/>
            <person name="Brasileiro-Vidal A.C."/>
            <person name="Benko-Iseppon A.M."/>
        </authorList>
    </citation>
    <scope>NUCLEOTIDE SEQUENCE [LARGE SCALE GENOMIC DNA]</scope>
    <source>
        <tissue evidence="1">Leaves</tissue>
    </source>
</reference>
<evidence type="ECO:0000313" key="2">
    <source>
        <dbReference type="Proteomes" id="UP001341840"/>
    </source>
</evidence>
<sequence length="150" mass="17335">MQNLLLRLYEFETLMPDGRGRQHWDLFKEIFGVMPPPEAADPCTVTFSWLTAMFGVLFGDKTAARVLIRWIPFVDHLNDLGQYSWGSATLAWLYRNLYRGRYGSYRAGHGGFLASDRMGLITSDGPWLLDEKDPRVIMYRIKLDRPTDTL</sequence>
<gene>
    <name evidence="1" type="ORF">PIB30_024450</name>
</gene>
<evidence type="ECO:0000313" key="1">
    <source>
        <dbReference type="EMBL" id="MED6181979.1"/>
    </source>
</evidence>
<organism evidence="1 2">
    <name type="scientific">Stylosanthes scabra</name>
    <dbReference type="NCBI Taxonomy" id="79078"/>
    <lineage>
        <taxon>Eukaryota</taxon>
        <taxon>Viridiplantae</taxon>
        <taxon>Streptophyta</taxon>
        <taxon>Embryophyta</taxon>
        <taxon>Tracheophyta</taxon>
        <taxon>Spermatophyta</taxon>
        <taxon>Magnoliopsida</taxon>
        <taxon>eudicotyledons</taxon>
        <taxon>Gunneridae</taxon>
        <taxon>Pentapetalae</taxon>
        <taxon>rosids</taxon>
        <taxon>fabids</taxon>
        <taxon>Fabales</taxon>
        <taxon>Fabaceae</taxon>
        <taxon>Papilionoideae</taxon>
        <taxon>50 kb inversion clade</taxon>
        <taxon>dalbergioids sensu lato</taxon>
        <taxon>Dalbergieae</taxon>
        <taxon>Pterocarpus clade</taxon>
        <taxon>Stylosanthes</taxon>
    </lineage>
</organism>